<dbReference type="GO" id="GO:0003824">
    <property type="term" value="F:catalytic activity"/>
    <property type="evidence" value="ECO:0007669"/>
    <property type="project" value="InterPro"/>
</dbReference>
<evidence type="ECO:0000259" key="1">
    <source>
        <dbReference type="PROSITE" id="PS51340"/>
    </source>
</evidence>
<dbReference type="InterPro" id="IPR011037">
    <property type="entry name" value="Pyrv_Knase-like_insert_dom_sf"/>
</dbReference>
<dbReference type="PANTHER" id="PTHR36930:SF1">
    <property type="entry name" value="MOSC DOMAIN-CONTAINING PROTEIN"/>
    <property type="match status" value="1"/>
</dbReference>
<name>A0A6P1SZD3_9RHOB</name>
<dbReference type="AlphaFoldDB" id="A0A6P1SZD3"/>
<dbReference type="EMBL" id="CP046620">
    <property type="protein sequence ID" value="QHQ35828.1"/>
    <property type="molecule type" value="Genomic_DNA"/>
</dbReference>
<proteinExistence type="predicted"/>
<dbReference type="KEGG" id="amaq:GO499_11920"/>
<dbReference type="InterPro" id="IPR052716">
    <property type="entry name" value="MOSC_domain"/>
</dbReference>
<dbReference type="InterPro" id="IPR005302">
    <property type="entry name" value="MoCF_Sase_C"/>
</dbReference>
<dbReference type="SUPFAM" id="SSF50800">
    <property type="entry name" value="PK beta-barrel domain-like"/>
    <property type="match status" value="1"/>
</dbReference>
<dbReference type="Proteomes" id="UP000464495">
    <property type="component" value="Chromosome"/>
</dbReference>
<evidence type="ECO:0000313" key="3">
    <source>
        <dbReference type="Proteomes" id="UP000464495"/>
    </source>
</evidence>
<dbReference type="GO" id="GO:0030151">
    <property type="term" value="F:molybdenum ion binding"/>
    <property type="evidence" value="ECO:0007669"/>
    <property type="project" value="InterPro"/>
</dbReference>
<dbReference type="InterPro" id="IPR005303">
    <property type="entry name" value="MOCOS_middle"/>
</dbReference>
<feature type="domain" description="MOSC" evidence="1">
    <location>
        <begin position="103"/>
        <end position="243"/>
    </location>
</feature>
<dbReference type="GO" id="GO:0030170">
    <property type="term" value="F:pyridoxal phosphate binding"/>
    <property type="evidence" value="ECO:0007669"/>
    <property type="project" value="InterPro"/>
</dbReference>
<keyword evidence="3" id="KW-1185">Reference proteome</keyword>
<gene>
    <name evidence="2" type="ORF">GO499_11920</name>
</gene>
<accession>A0A6P1SZD3</accession>
<dbReference type="Gene3D" id="2.40.33.20">
    <property type="entry name" value="PK beta-barrel domain-like"/>
    <property type="match status" value="1"/>
</dbReference>
<dbReference type="RefSeq" id="WP_161862386.1">
    <property type="nucleotide sequence ID" value="NZ_CP046620.1"/>
</dbReference>
<dbReference type="Pfam" id="PF03476">
    <property type="entry name" value="MOSC_N"/>
    <property type="match status" value="1"/>
</dbReference>
<sequence length="244" mass="26353">MRLAQISRYPIKAIGVEDLDSATLEAGQRLAGDRLWAVAHEAAKAGPQGWAACRNFIRGASSPRLMAITCETRGDAITLRHPDQPDITVTLPADAGALIAWLAPLADPGRAAPDRLVAAPEGMTDQAAPWLSILSQSSLDALSKAAGHPMARARFRANLWLEGGKPWEEFDWVGKHLRIGDAELRITEPITRCTATHADPATGERDTDTLQLLEQNWGHRDFGVFAEVTRSGSLQTGDTVEPLP</sequence>
<dbReference type="Pfam" id="PF03473">
    <property type="entry name" value="MOSC"/>
    <property type="match status" value="1"/>
</dbReference>
<dbReference type="PROSITE" id="PS51340">
    <property type="entry name" value="MOSC"/>
    <property type="match status" value="1"/>
</dbReference>
<organism evidence="2 3">
    <name type="scientific">Algicella marina</name>
    <dbReference type="NCBI Taxonomy" id="2683284"/>
    <lineage>
        <taxon>Bacteria</taxon>
        <taxon>Pseudomonadati</taxon>
        <taxon>Pseudomonadota</taxon>
        <taxon>Alphaproteobacteria</taxon>
        <taxon>Rhodobacterales</taxon>
        <taxon>Paracoccaceae</taxon>
        <taxon>Algicella</taxon>
    </lineage>
</organism>
<evidence type="ECO:0000313" key="2">
    <source>
        <dbReference type="EMBL" id="QHQ35828.1"/>
    </source>
</evidence>
<dbReference type="PANTHER" id="PTHR36930">
    <property type="entry name" value="METAL-SULFUR CLUSTER BIOSYNTHESIS PROTEINS YUAD-RELATED"/>
    <property type="match status" value="1"/>
</dbReference>
<protein>
    <submittedName>
        <fullName evidence="2">MOSC domain-containing protein</fullName>
    </submittedName>
</protein>
<reference evidence="2 3" key="1">
    <citation type="submission" date="2019-12" db="EMBL/GenBank/DDBJ databases">
        <title>Complete genome sequence of Algicella marina strain 9Alg 56(T) isolated from the red alga Tichocarpus crinitus.</title>
        <authorList>
            <person name="Kim S.-G."/>
            <person name="Nedashkovskaya O.I."/>
        </authorList>
    </citation>
    <scope>NUCLEOTIDE SEQUENCE [LARGE SCALE GENOMIC DNA]</scope>
    <source>
        <strain evidence="2 3">9Alg 56</strain>
    </source>
</reference>